<dbReference type="AlphaFoldDB" id="A0A9W8HRQ7"/>
<gene>
    <name evidence="1" type="ORF">GGI15_000023</name>
</gene>
<sequence length="199" mass="21866">MGNQISGDNILSGRGVLLQDLFGGRTDLLATLIRQTHGVLSNHGNYLERDYANFVACALMVATLTGLLTHPSQNSIDPSHAVVYREAQAGNGRCDYAMRLFGTDNQPNHFGVIIEFKLIPNARADDSECCEQLAATALEQISKKYAMLLTGCLERMDIGKAAGYNTVYTKCRSFTRPKDDGNRTEVDNLFNKTPIEQSS</sequence>
<reference evidence="1" key="1">
    <citation type="submission" date="2022-07" db="EMBL/GenBank/DDBJ databases">
        <title>Phylogenomic reconstructions and comparative analyses of Kickxellomycotina fungi.</title>
        <authorList>
            <person name="Reynolds N.K."/>
            <person name="Stajich J.E."/>
            <person name="Barry K."/>
            <person name="Grigoriev I.V."/>
            <person name="Crous P."/>
            <person name="Smith M.E."/>
        </authorList>
    </citation>
    <scope>NUCLEOTIDE SEQUENCE</scope>
    <source>
        <strain evidence="1">BCRC 34489</strain>
    </source>
</reference>
<accession>A0A9W8HRQ7</accession>
<dbReference type="OrthoDB" id="5591151at2759"/>
<proteinExistence type="predicted"/>
<keyword evidence="2" id="KW-1185">Reference proteome</keyword>
<dbReference type="EMBL" id="JANBUM010000003">
    <property type="protein sequence ID" value="KAJ2788218.1"/>
    <property type="molecule type" value="Genomic_DNA"/>
</dbReference>
<organism evidence="1 2">
    <name type="scientific">Coemansia interrupta</name>
    <dbReference type="NCBI Taxonomy" id="1126814"/>
    <lineage>
        <taxon>Eukaryota</taxon>
        <taxon>Fungi</taxon>
        <taxon>Fungi incertae sedis</taxon>
        <taxon>Zoopagomycota</taxon>
        <taxon>Kickxellomycotina</taxon>
        <taxon>Kickxellomycetes</taxon>
        <taxon>Kickxellales</taxon>
        <taxon>Kickxellaceae</taxon>
        <taxon>Coemansia</taxon>
    </lineage>
</organism>
<dbReference type="Proteomes" id="UP001140172">
    <property type="component" value="Unassembled WGS sequence"/>
</dbReference>
<evidence type="ECO:0000313" key="1">
    <source>
        <dbReference type="EMBL" id="KAJ2788218.1"/>
    </source>
</evidence>
<protein>
    <submittedName>
        <fullName evidence="1">Uncharacterized protein</fullName>
    </submittedName>
</protein>
<comment type="caution">
    <text evidence="1">The sequence shown here is derived from an EMBL/GenBank/DDBJ whole genome shotgun (WGS) entry which is preliminary data.</text>
</comment>
<evidence type="ECO:0000313" key="2">
    <source>
        <dbReference type="Proteomes" id="UP001140172"/>
    </source>
</evidence>
<name>A0A9W8HRQ7_9FUNG</name>